<proteinExistence type="predicted"/>
<dbReference type="EnsemblMetazoa" id="Aqu2.1.28122_001">
    <property type="protein sequence ID" value="Aqu2.1.28122_001"/>
    <property type="gene ID" value="Aqu2.1.28122"/>
</dbReference>
<name>A0A1X7UL14_AMPQE</name>
<dbReference type="InParanoid" id="A0A1X7UL14"/>
<evidence type="ECO:0000313" key="1">
    <source>
        <dbReference type="EnsemblMetazoa" id="Aqu2.1.28122_001"/>
    </source>
</evidence>
<protein>
    <submittedName>
        <fullName evidence="1">Uncharacterized protein</fullName>
    </submittedName>
</protein>
<organism evidence="1">
    <name type="scientific">Amphimedon queenslandica</name>
    <name type="common">Sponge</name>
    <dbReference type="NCBI Taxonomy" id="400682"/>
    <lineage>
        <taxon>Eukaryota</taxon>
        <taxon>Metazoa</taxon>
        <taxon>Porifera</taxon>
        <taxon>Demospongiae</taxon>
        <taxon>Heteroscleromorpha</taxon>
        <taxon>Haplosclerida</taxon>
        <taxon>Niphatidae</taxon>
        <taxon>Amphimedon</taxon>
    </lineage>
</organism>
<dbReference type="AlphaFoldDB" id="A0A1X7UL14"/>
<sequence length="86" mass="9667">MYTEEIAKLLKTGNKGFWSSHSALRILLLPYAEPSDDGKDEFDGLLLTTPDSCTSHHSRSFYSTWSSGKRSMMMKKHSSLLQLATP</sequence>
<accession>A0A1X7UL14</accession>
<reference evidence="1" key="1">
    <citation type="submission" date="2017-05" db="UniProtKB">
        <authorList>
            <consortium name="EnsemblMetazoa"/>
        </authorList>
    </citation>
    <scope>IDENTIFICATION</scope>
</reference>